<dbReference type="AlphaFoldDB" id="A0AA35ZL86"/>
<sequence>MKPQYEIWSASKITEVKVTGPIETESFANAKFKVVRGYVSQVHEFTLADLPCLNPYGWIMLYNLFLRDRQKYELSYLELMIVSYIQEVGKWMWHGNEMMHTFIRPISFYLKNICTPPLA</sequence>
<gene>
    <name evidence="1" type="ORF">LSALG_LOCUS33274</name>
</gene>
<proteinExistence type="predicted"/>
<protein>
    <submittedName>
        <fullName evidence="1">Uncharacterized protein</fullName>
    </submittedName>
</protein>
<reference evidence="1" key="1">
    <citation type="submission" date="2023-04" db="EMBL/GenBank/DDBJ databases">
        <authorList>
            <person name="Vijverberg K."/>
            <person name="Xiong W."/>
            <person name="Schranz E."/>
        </authorList>
    </citation>
    <scope>NUCLEOTIDE SEQUENCE</scope>
</reference>
<keyword evidence="2" id="KW-1185">Reference proteome</keyword>
<dbReference type="EMBL" id="OX465083">
    <property type="protein sequence ID" value="CAI9294288.1"/>
    <property type="molecule type" value="Genomic_DNA"/>
</dbReference>
<evidence type="ECO:0000313" key="1">
    <source>
        <dbReference type="EMBL" id="CAI9294288.1"/>
    </source>
</evidence>
<evidence type="ECO:0000313" key="2">
    <source>
        <dbReference type="Proteomes" id="UP001177003"/>
    </source>
</evidence>
<organism evidence="1 2">
    <name type="scientific">Lactuca saligna</name>
    <name type="common">Willowleaf lettuce</name>
    <dbReference type="NCBI Taxonomy" id="75948"/>
    <lineage>
        <taxon>Eukaryota</taxon>
        <taxon>Viridiplantae</taxon>
        <taxon>Streptophyta</taxon>
        <taxon>Embryophyta</taxon>
        <taxon>Tracheophyta</taxon>
        <taxon>Spermatophyta</taxon>
        <taxon>Magnoliopsida</taxon>
        <taxon>eudicotyledons</taxon>
        <taxon>Gunneridae</taxon>
        <taxon>Pentapetalae</taxon>
        <taxon>asterids</taxon>
        <taxon>campanulids</taxon>
        <taxon>Asterales</taxon>
        <taxon>Asteraceae</taxon>
        <taxon>Cichorioideae</taxon>
        <taxon>Cichorieae</taxon>
        <taxon>Lactucinae</taxon>
        <taxon>Lactuca</taxon>
    </lineage>
</organism>
<dbReference type="Proteomes" id="UP001177003">
    <property type="component" value="Chromosome 7"/>
</dbReference>
<name>A0AA35ZL86_LACSI</name>
<accession>A0AA35ZL86</accession>